<evidence type="ECO:0000313" key="4">
    <source>
        <dbReference type="Proteomes" id="UP001549691"/>
    </source>
</evidence>
<protein>
    <submittedName>
        <fullName evidence="3">ABC transporter substrate-binding protein</fullName>
    </submittedName>
</protein>
<evidence type="ECO:0000313" key="3">
    <source>
        <dbReference type="EMBL" id="MET7014149.1"/>
    </source>
</evidence>
<evidence type="ECO:0000256" key="1">
    <source>
        <dbReference type="SAM" id="SignalP"/>
    </source>
</evidence>
<feature type="signal peptide" evidence="1">
    <location>
        <begin position="1"/>
        <end position="25"/>
    </location>
</feature>
<dbReference type="CDD" id="cd08500">
    <property type="entry name" value="PBP2_NikA_DppA_OppA_like_4"/>
    <property type="match status" value="1"/>
</dbReference>
<feature type="domain" description="Solute-binding protein family 5" evidence="2">
    <location>
        <begin position="100"/>
        <end position="519"/>
    </location>
</feature>
<sequence>MRVASTARQLGVMVVVMSLSAGVMAFSEAPQLAAQVKEGKLPAVEKRLPDQPEVIKPVDRVGIYGGTVRTALRGNGDMNGILRMLSPQGLVRWSMDFSAVQPNVAESWTLSPDAKEFTFKLRRGMKWSDGQAFRADDVVFAVEDLLGNKQFFTSPPAHYVNDGKVLTAEKIDDFTVKLKFSGAYRAFIDQLATPLGQHPVMYPKHYCQQFHPKYNPKVDEQVKAAKLNDWAALMRQKCGDIEVSTRWSNIEKPTLDAWVLVDPYNGNATRVSMKRNPYFWQVDTAGNQLPYIDAINFPIISEPEAIVLSIMNGQIDFQVRHVNNIQNRPVFSEYASKGNYKVMSFADSNATGLAVFMNQSTKNDKLRPLMRTKDFRVALSLAMDRKEINDIVFVGQSEPWQIGPARVNKFYNEKLAKQYTTQDLKVANEILDKLGLGKRDAEGYRLYPSGGRVSLGAIVSIASPYQIEALELIRKQWAKAGLELVIQSSERSLYYDRANNNNYDLSVDSLAGGRDPTQNPRGFLSVHAQESRQSLPWVRWYDSGGKQGEEPPASMKKRLELYDQWKDAKTDAEADVLFKQLLAIAADELEVLGTVTPAPAVGIKSNRLANVFEKMPWSWTYPTPGPTMMQQWYFIK</sequence>
<dbReference type="Gene3D" id="3.40.190.10">
    <property type="entry name" value="Periplasmic binding protein-like II"/>
    <property type="match status" value="1"/>
</dbReference>
<keyword evidence="4" id="KW-1185">Reference proteome</keyword>
<dbReference type="RefSeq" id="WP_354600611.1">
    <property type="nucleotide sequence ID" value="NZ_JBEWZI010000007.1"/>
</dbReference>
<dbReference type="Pfam" id="PF00496">
    <property type="entry name" value="SBP_bac_5"/>
    <property type="match status" value="1"/>
</dbReference>
<dbReference type="PANTHER" id="PTHR30290:SF62">
    <property type="entry name" value="OLIGOPEPTIDE ABC TRANSPORTER, PERIPLASMIC OLIGOPEPTIDE-BINDING PROTEIN"/>
    <property type="match status" value="1"/>
</dbReference>
<evidence type="ECO:0000259" key="2">
    <source>
        <dbReference type="Pfam" id="PF00496"/>
    </source>
</evidence>
<accession>A0ABV2TJP7</accession>
<dbReference type="InterPro" id="IPR000914">
    <property type="entry name" value="SBP_5_dom"/>
</dbReference>
<dbReference type="Gene3D" id="3.10.105.10">
    <property type="entry name" value="Dipeptide-binding Protein, Domain 3"/>
    <property type="match status" value="1"/>
</dbReference>
<dbReference type="InterPro" id="IPR039424">
    <property type="entry name" value="SBP_5"/>
</dbReference>
<dbReference type="PROSITE" id="PS01040">
    <property type="entry name" value="SBP_BACTERIAL_5"/>
    <property type="match status" value="1"/>
</dbReference>
<reference evidence="3 4" key="1">
    <citation type="submission" date="2024-07" db="EMBL/GenBank/DDBJ databases">
        <title>Uliginosibacterium flavum JJ3220;KACC:17644.</title>
        <authorList>
            <person name="Kim M.K."/>
        </authorList>
    </citation>
    <scope>NUCLEOTIDE SEQUENCE [LARGE SCALE GENOMIC DNA]</scope>
    <source>
        <strain evidence="3 4">KACC:17644</strain>
    </source>
</reference>
<proteinExistence type="predicted"/>
<dbReference type="SUPFAM" id="SSF53850">
    <property type="entry name" value="Periplasmic binding protein-like II"/>
    <property type="match status" value="1"/>
</dbReference>
<comment type="caution">
    <text evidence="3">The sequence shown here is derived from an EMBL/GenBank/DDBJ whole genome shotgun (WGS) entry which is preliminary data.</text>
</comment>
<dbReference type="EMBL" id="JBEWZI010000007">
    <property type="protein sequence ID" value="MET7014149.1"/>
    <property type="molecule type" value="Genomic_DNA"/>
</dbReference>
<dbReference type="InterPro" id="IPR023765">
    <property type="entry name" value="SBP_5_CS"/>
</dbReference>
<dbReference type="PANTHER" id="PTHR30290">
    <property type="entry name" value="PERIPLASMIC BINDING COMPONENT OF ABC TRANSPORTER"/>
    <property type="match status" value="1"/>
</dbReference>
<name>A0ABV2TJP7_9RHOO</name>
<gene>
    <name evidence="3" type="ORF">ABXR19_08095</name>
</gene>
<organism evidence="3 4">
    <name type="scientific">Uliginosibacterium flavum</name>
    <dbReference type="NCBI Taxonomy" id="1396831"/>
    <lineage>
        <taxon>Bacteria</taxon>
        <taxon>Pseudomonadati</taxon>
        <taxon>Pseudomonadota</taxon>
        <taxon>Betaproteobacteria</taxon>
        <taxon>Rhodocyclales</taxon>
        <taxon>Zoogloeaceae</taxon>
        <taxon>Uliginosibacterium</taxon>
    </lineage>
</organism>
<dbReference type="Proteomes" id="UP001549691">
    <property type="component" value="Unassembled WGS sequence"/>
</dbReference>
<feature type="chain" id="PRO_5047026117" evidence="1">
    <location>
        <begin position="26"/>
        <end position="636"/>
    </location>
</feature>
<keyword evidence="1" id="KW-0732">Signal</keyword>